<accession>A0AA86TXF8</accession>
<evidence type="ECO:0000313" key="1">
    <source>
        <dbReference type="EMBL" id="CAI9932006.1"/>
    </source>
</evidence>
<proteinExistence type="predicted"/>
<gene>
    <name evidence="1" type="ORF">HINF_LOCUS19651</name>
    <name evidence="2" type="ORF">HINF_LOCUS69685</name>
</gene>
<sequence length="211" mass="25147">MVNIQSYIWSEKAFRKRYYYNKLYNYNIVQYISHFLETAQTDFIETFEQTFENKGSRTPVFPLSKRAQPVIYAHSVKTQQGPHGVVSGPVLPDSLTQFQKTLLLQQIIQLQYCLIYTIVQLLQQITIQTVTKQYFSLASNSVIRNIADFNEQFILFQQHFQQHLKLKKYLLNTSQSQKIYQKLRCKNVGVRMRYPLIIIDWSNCQQQKTWR</sequence>
<dbReference type="AlphaFoldDB" id="A0AA86TXF8"/>
<dbReference type="EMBL" id="CAXDID020000510">
    <property type="protein sequence ID" value="CAL6098602.1"/>
    <property type="molecule type" value="Genomic_DNA"/>
</dbReference>
<evidence type="ECO:0000313" key="3">
    <source>
        <dbReference type="Proteomes" id="UP001642409"/>
    </source>
</evidence>
<keyword evidence="3" id="KW-1185">Reference proteome</keyword>
<reference evidence="2 3" key="2">
    <citation type="submission" date="2024-07" db="EMBL/GenBank/DDBJ databases">
        <authorList>
            <person name="Akdeniz Z."/>
        </authorList>
    </citation>
    <scope>NUCLEOTIDE SEQUENCE [LARGE SCALE GENOMIC DNA]</scope>
</reference>
<name>A0AA86TXF8_9EUKA</name>
<reference evidence="1" key="1">
    <citation type="submission" date="2023-06" db="EMBL/GenBank/DDBJ databases">
        <authorList>
            <person name="Kurt Z."/>
        </authorList>
    </citation>
    <scope>NUCLEOTIDE SEQUENCE</scope>
</reference>
<dbReference type="Proteomes" id="UP001642409">
    <property type="component" value="Unassembled WGS sequence"/>
</dbReference>
<organism evidence="1">
    <name type="scientific">Hexamita inflata</name>
    <dbReference type="NCBI Taxonomy" id="28002"/>
    <lineage>
        <taxon>Eukaryota</taxon>
        <taxon>Metamonada</taxon>
        <taxon>Diplomonadida</taxon>
        <taxon>Hexamitidae</taxon>
        <taxon>Hexamitinae</taxon>
        <taxon>Hexamita</taxon>
    </lineage>
</organism>
<comment type="caution">
    <text evidence="1">The sequence shown here is derived from an EMBL/GenBank/DDBJ whole genome shotgun (WGS) entry which is preliminary data.</text>
</comment>
<dbReference type="EMBL" id="CATOUU010000500">
    <property type="protein sequence ID" value="CAI9932006.1"/>
    <property type="molecule type" value="Genomic_DNA"/>
</dbReference>
<protein>
    <submittedName>
        <fullName evidence="2">Hypothetical_protein</fullName>
    </submittedName>
</protein>
<evidence type="ECO:0000313" key="2">
    <source>
        <dbReference type="EMBL" id="CAL6098602.1"/>
    </source>
</evidence>